<dbReference type="Proteomes" id="UP000002383">
    <property type="component" value="Chromosome"/>
</dbReference>
<gene>
    <name evidence="2" type="ordered locus">Tgr7_0189</name>
</gene>
<dbReference type="SUPFAM" id="SSF52540">
    <property type="entry name" value="P-loop containing nucleoside triphosphate hydrolases"/>
    <property type="match status" value="1"/>
</dbReference>
<protein>
    <submittedName>
        <fullName evidence="2">Cobyrinic acid ac-diamide synthase</fullName>
    </submittedName>
</protein>
<dbReference type="InterPro" id="IPR050678">
    <property type="entry name" value="DNA_Partitioning_ATPase"/>
</dbReference>
<dbReference type="HOGENOM" id="CLU_037612_5_0_6"/>
<keyword evidence="3" id="KW-1185">Reference proteome</keyword>
<dbReference type="EMBL" id="CP001339">
    <property type="protein sequence ID" value="ACL71288.1"/>
    <property type="molecule type" value="Genomic_DNA"/>
</dbReference>
<name>B8GU05_THISH</name>
<dbReference type="CDD" id="cd02042">
    <property type="entry name" value="ParAB_family"/>
    <property type="match status" value="1"/>
</dbReference>
<dbReference type="AlphaFoldDB" id="B8GU05"/>
<dbReference type="Pfam" id="PF01656">
    <property type="entry name" value="CbiA"/>
    <property type="match status" value="1"/>
</dbReference>
<sequence>MDVRKVVILNPKGGSGKTTLATNLVAYYALQGLLPALLDMDSQGSSTRWIGKRSGEWPRVHGLKGFGLPSNVTRSFALRPPPETRRLVVDTPAGLPRDELREITRDAHRILVPVMPSDIDIHAATRCIADLLLVAKIPRPDNRIAVVANRVKPNTLVFRSLMRFLTSLQIPVVGVLRDTQNYVRAFEAGVGVHEMKGGTQGRDVEQWETLLAWIEEGQVPVPEDLWSDPEESRSA</sequence>
<dbReference type="STRING" id="396588.Tgr7_0189"/>
<dbReference type="KEGG" id="tgr:Tgr7_0189"/>
<dbReference type="InterPro" id="IPR002586">
    <property type="entry name" value="CobQ/CobB/MinD/ParA_Nub-bd_dom"/>
</dbReference>
<dbReference type="RefSeq" id="WP_012636777.1">
    <property type="nucleotide sequence ID" value="NC_011901.1"/>
</dbReference>
<evidence type="ECO:0000313" key="2">
    <source>
        <dbReference type="EMBL" id="ACL71288.1"/>
    </source>
</evidence>
<evidence type="ECO:0000259" key="1">
    <source>
        <dbReference type="Pfam" id="PF01656"/>
    </source>
</evidence>
<proteinExistence type="predicted"/>
<dbReference type="InterPro" id="IPR027417">
    <property type="entry name" value="P-loop_NTPase"/>
</dbReference>
<feature type="domain" description="CobQ/CobB/MinD/ParA nucleotide binding" evidence="1">
    <location>
        <begin position="6"/>
        <end position="189"/>
    </location>
</feature>
<dbReference type="eggNOG" id="COG1192">
    <property type="taxonomic scope" value="Bacteria"/>
</dbReference>
<evidence type="ECO:0000313" key="3">
    <source>
        <dbReference type="Proteomes" id="UP000002383"/>
    </source>
</evidence>
<dbReference type="PANTHER" id="PTHR13696:SF96">
    <property type="entry name" value="COBQ_COBB_MIND_PARA NUCLEOTIDE BINDING DOMAIN-CONTAINING PROTEIN"/>
    <property type="match status" value="1"/>
</dbReference>
<accession>B8GU05</accession>
<organism evidence="2 3">
    <name type="scientific">Thioalkalivibrio sulfidiphilus (strain HL-EbGR7)</name>
    <dbReference type="NCBI Taxonomy" id="396588"/>
    <lineage>
        <taxon>Bacteria</taxon>
        <taxon>Pseudomonadati</taxon>
        <taxon>Pseudomonadota</taxon>
        <taxon>Gammaproteobacteria</taxon>
        <taxon>Chromatiales</taxon>
        <taxon>Ectothiorhodospiraceae</taxon>
        <taxon>Thioalkalivibrio</taxon>
    </lineage>
</organism>
<dbReference type="PANTHER" id="PTHR13696">
    <property type="entry name" value="P-LOOP CONTAINING NUCLEOSIDE TRIPHOSPHATE HYDROLASE"/>
    <property type="match status" value="1"/>
</dbReference>
<dbReference type="Gene3D" id="3.40.50.300">
    <property type="entry name" value="P-loop containing nucleotide triphosphate hydrolases"/>
    <property type="match status" value="1"/>
</dbReference>
<reference evidence="2 3" key="1">
    <citation type="journal article" date="2011" name="Stand. Genomic Sci.">
        <title>Complete genome sequence of 'Thioalkalivibrio sulfidophilus' HL-EbGr7.</title>
        <authorList>
            <person name="Muyzer G."/>
            <person name="Sorokin D.Y."/>
            <person name="Mavromatis K."/>
            <person name="Lapidus A."/>
            <person name="Clum A."/>
            <person name="Ivanova N."/>
            <person name="Pati A."/>
            <person name="d'Haeseleer P."/>
            <person name="Woyke T."/>
            <person name="Kyrpides N.C."/>
        </authorList>
    </citation>
    <scope>NUCLEOTIDE SEQUENCE [LARGE SCALE GENOMIC DNA]</scope>
    <source>
        <strain evidence="2 3">HL-EbGR7</strain>
    </source>
</reference>
<dbReference type="OrthoDB" id="69313at2"/>